<organism evidence="1 2">
    <name type="scientific">Aspergillus mulundensis</name>
    <dbReference type="NCBI Taxonomy" id="1810919"/>
    <lineage>
        <taxon>Eukaryota</taxon>
        <taxon>Fungi</taxon>
        <taxon>Dikarya</taxon>
        <taxon>Ascomycota</taxon>
        <taxon>Pezizomycotina</taxon>
        <taxon>Eurotiomycetes</taxon>
        <taxon>Eurotiomycetidae</taxon>
        <taxon>Eurotiales</taxon>
        <taxon>Aspergillaceae</taxon>
        <taxon>Aspergillus</taxon>
        <taxon>Aspergillus subgen. Nidulantes</taxon>
    </lineage>
</organism>
<protein>
    <submittedName>
        <fullName evidence="1">Uncharacterized protein</fullName>
    </submittedName>
</protein>
<dbReference type="Proteomes" id="UP000256690">
    <property type="component" value="Unassembled WGS sequence"/>
</dbReference>
<dbReference type="AlphaFoldDB" id="A0A3D8R4A4"/>
<reference evidence="1 2" key="1">
    <citation type="journal article" date="2018" name="IMA Fungus">
        <title>IMA Genome-F 9: Draft genome sequence of Annulohypoxylon stygium, Aspergillus mulundensis, Berkeleyomyces basicola (syn. Thielaviopsis basicola), Ceratocystis smalleyi, two Cercospora beticola strains, Coleophoma cylindrospora, Fusarium fracticaudum, Phialophora cf. hyalina, and Morchella septimelata.</title>
        <authorList>
            <person name="Wingfield B.D."/>
            <person name="Bills G.F."/>
            <person name="Dong Y."/>
            <person name="Huang W."/>
            <person name="Nel W.J."/>
            <person name="Swalarsk-Parry B.S."/>
            <person name="Vaghefi N."/>
            <person name="Wilken P.M."/>
            <person name="An Z."/>
            <person name="de Beer Z.W."/>
            <person name="De Vos L."/>
            <person name="Chen L."/>
            <person name="Duong T.A."/>
            <person name="Gao Y."/>
            <person name="Hammerbacher A."/>
            <person name="Kikkert J.R."/>
            <person name="Li Y."/>
            <person name="Li H."/>
            <person name="Li K."/>
            <person name="Li Q."/>
            <person name="Liu X."/>
            <person name="Ma X."/>
            <person name="Naidoo K."/>
            <person name="Pethybridge S.J."/>
            <person name="Sun J."/>
            <person name="Steenkamp E.T."/>
            <person name="van der Nest M.A."/>
            <person name="van Wyk S."/>
            <person name="Wingfield M.J."/>
            <person name="Xiong C."/>
            <person name="Yue Q."/>
            <person name="Zhang X."/>
        </authorList>
    </citation>
    <scope>NUCLEOTIDE SEQUENCE [LARGE SCALE GENOMIC DNA]</scope>
    <source>
        <strain evidence="1 2">DSM 5745</strain>
    </source>
</reference>
<sequence>MKTSKYGSPADNSQITIYSEPGYSGTSVHFSNDATCHTLPGYAPIYSVEMSGSVQACMLFYLTLSYPEAIAQFGADKIFAPLTIIPLPTFFGVVWRAG</sequence>
<keyword evidence="2" id="KW-1185">Reference proteome</keyword>
<dbReference type="EMBL" id="PVWQ01000011">
    <property type="protein sequence ID" value="RDW68885.1"/>
    <property type="molecule type" value="Genomic_DNA"/>
</dbReference>
<accession>A0A3D8R4A4</accession>
<evidence type="ECO:0000313" key="2">
    <source>
        <dbReference type="Proteomes" id="UP000256690"/>
    </source>
</evidence>
<name>A0A3D8R4A4_9EURO</name>
<dbReference type="RefSeq" id="XP_026600674.1">
    <property type="nucleotide sequence ID" value="XM_026750661.1"/>
</dbReference>
<proteinExistence type="predicted"/>
<dbReference type="GeneID" id="38119015"/>
<gene>
    <name evidence="1" type="ORF">DSM5745_08645</name>
</gene>
<evidence type="ECO:0000313" key="1">
    <source>
        <dbReference type="EMBL" id="RDW68885.1"/>
    </source>
</evidence>
<comment type="caution">
    <text evidence="1">The sequence shown here is derived from an EMBL/GenBank/DDBJ whole genome shotgun (WGS) entry which is preliminary data.</text>
</comment>